<comment type="caution">
    <text evidence="2">The sequence shown here is derived from an EMBL/GenBank/DDBJ whole genome shotgun (WGS) entry which is preliminary data.</text>
</comment>
<organism evidence="2 3">
    <name type="scientific">Stentor coeruleus</name>
    <dbReference type="NCBI Taxonomy" id="5963"/>
    <lineage>
        <taxon>Eukaryota</taxon>
        <taxon>Sar</taxon>
        <taxon>Alveolata</taxon>
        <taxon>Ciliophora</taxon>
        <taxon>Postciliodesmatophora</taxon>
        <taxon>Heterotrichea</taxon>
        <taxon>Heterotrichida</taxon>
        <taxon>Stentoridae</taxon>
        <taxon>Stentor</taxon>
    </lineage>
</organism>
<dbReference type="EMBL" id="MPUH01000042">
    <property type="protein sequence ID" value="OMJ93426.1"/>
    <property type="molecule type" value="Genomic_DNA"/>
</dbReference>
<dbReference type="AlphaFoldDB" id="A0A1R2CWQ7"/>
<evidence type="ECO:0000256" key="1">
    <source>
        <dbReference type="SAM" id="SignalP"/>
    </source>
</evidence>
<evidence type="ECO:0008006" key="4">
    <source>
        <dbReference type="Google" id="ProtNLM"/>
    </source>
</evidence>
<reference evidence="2 3" key="1">
    <citation type="submission" date="2016-11" db="EMBL/GenBank/DDBJ databases">
        <title>The macronuclear genome of Stentor coeruleus: a giant cell with tiny introns.</title>
        <authorList>
            <person name="Slabodnick M."/>
            <person name="Ruby J.G."/>
            <person name="Reiff S.B."/>
            <person name="Swart E.C."/>
            <person name="Gosai S."/>
            <person name="Prabakaran S."/>
            <person name="Witkowska E."/>
            <person name="Larue G.E."/>
            <person name="Fisher S."/>
            <person name="Freeman R.M."/>
            <person name="Gunawardena J."/>
            <person name="Chu W."/>
            <person name="Stover N.A."/>
            <person name="Gregory B.D."/>
            <person name="Nowacki M."/>
            <person name="Derisi J."/>
            <person name="Roy S.W."/>
            <person name="Marshall W.F."/>
            <person name="Sood P."/>
        </authorList>
    </citation>
    <scope>NUCLEOTIDE SEQUENCE [LARGE SCALE GENOMIC DNA]</scope>
    <source>
        <strain evidence="2">WM001</strain>
    </source>
</reference>
<protein>
    <recommendedName>
        <fullName evidence="4">MD-2-related lipid-recognition domain-containing protein</fullName>
    </recommendedName>
</protein>
<evidence type="ECO:0000313" key="3">
    <source>
        <dbReference type="Proteomes" id="UP000187209"/>
    </source>
</evidence>
<name>A0A1R2CWQ7_9CILI</name>
<keyword evidence="1" id="KW-0732">Signal</keyword>
<dbReference type="Proteomes" id="UP000187209">
    <property type="component" value="Unassembled WGS sequence"/>
</dbReference>
<feature type="chain" id="PRO_5012028734" description="MD-2-related lipid-recognition domain-containing protein" evidence="1">
    <location>
        <begin position="18"/>
        <end position="145"/>
    </location>
</feature>
<evidence type="ECO:0000313" key="2">
    <source>
        <dbReference type="EMBL" id="OMJ93426.1"/>
    </source>
</evidence>
<accession>A0A1R2CWQ7</accession>
<feature type="signal peptide" evidence="1">
    <location>
        <begin position="1"/>
        <end position="17"/>
    </location>
</feature>
<proteinExistence type="predicted"/>
<sequence length="145" mass="16412">MEKNLSFLILVIFVVQSRLYTPKKYSSIGYNCGGSYYLSITEFNVWPWPVQPGDDMKIQVVGVFNRAETVDYIATGQDLNHDQWIYNITDIGQTFSVNQIGTFNTSAQAGTASGCYNIQVTLKGPKPEDTYLACWSFSYELYNID</sequence>
<keyword evidence="3" id="KW-1185">Reference proteome</keyword>
<gene>
    <name evidence="2" type="ORF">SteCoe_3539</name>
</gene>